<evidence type="ECO:0008006" key="4">
    <source>
        <dbReference type="Google" id="ProtNLM"/>
    </source>
</evidence>
<dbReference type="RefSeq" id="WP_196110252.1">
    <property type="nucleotide sequence ID" value="NZ_CP064943.1"/>
</dbReference>
<sequence>MKCRAWFISMVLFLTACSGLPAPDRQVDASSAQPLFDMAKPKNMQALKQSKRTYRLLNDVLKDPATEEVQWVDVDASLINEATKTLSVRLAQGKAITFRLRRSDPPAPGMVGWVGDSVAELEKNADTDIDFNPLTWISIVRDGEQLAGAIHIEGVSYDLHYVGAGQHVVVKVDEAKRPFEQATDLEHPQQYAVAGEAPRAASSTIRVLFFATNEQRAKNPSYRATIARVVQDANQVMINSQVPVTVSIAGFIELDYAEGDKTGVEQFKDFRTPGRDLNNQVSRWRDYFSADVVTLYTSYPGTGGEAATGGYLIVGAVDAFAHEMGHVLGAGHGWNGSSGGYHHGYKRDNPTFHTRMVTTWGSIPYFSNPRLSYQGVPIGTMAHHDVARTINENRERVENTYDPFRGVELTLYSGTNLQGSSCPVSIRLTSPVNVASQCSGQAVRSFKVRGYEGGEKLCFYNGPGDRHVCYRGGASSPREFVVVDIDSTNVPQGFVRTFKGGALAGQVVDALYGSHGVLLFAAADFKKPICGFSTYLANHLIADLPGCVKGGGLARSARVFSQDVITTNYKWCFFNQDRTRTLCFKGEVRGRFDIANFDSTRGIPPTLKRTQSGSYMNGNVHRFQKSIVPK</sequence>
<keyword evidence="1" id="KW-0732">Signal</keyword>
<evidence type="ECO:0000256" key="1">
    <source>
        <dbReference type="SAM" id="SignalP"/>
    </source>
</evidence>
<organism evidence="2 3">
    <name type="scientific">Pseudomonas fulva</name>
    <dbReference type="NCBI Taxonomy" id="47880"/>
    <lineage>
        <taxon>Bacteria</taxon>
        <taxon>Pseudomonadati</taxon>
        <taxon>Pseudomonadota</taxon>
        <taxon>Gammaproteobacteria</taxon>
        <taxon>Pseudomonadales</taxon>
        <taxon>Pseudomonadaceae</taxon>
        <taxon>Pseudomonas</taxon>
    </lineage>
</organism>
<dbReference type="Proteomes" id="UP000594430">
    <property type="component" value="Chromosome"/>
</dbReference>
<protein>
    <recommendedName>
        <fullName evidence="4">Reprolysin-like metallo-peptidase family M12B</fullName>
    </recommendedName>
</protein>
<evidence type="ECO:0000313" key="3">
    <source>
        <dbReference type="Proteomes" id="UP000594430"/>
    </source>
</evidence>
<dbReference type="PROSITE" id="PS51257">
    <property type="entry name" value="PROKAR_LIPOPROTEIN"/>
    <property type="match status" value="1"/>
</dbReference>
<dbReference type="SUPFAM" id="SSF55486">
    <property type="entry name" value="Metalloproteases ('zincins'), catalytic domain"/>
    <property type="match status" value="1"/>
</dbReference>
<reference evidence="2 3" key="1">
    <citation type="submission" date="2020-11" db="EMBL/GenBank/DDBJ databases">
        <title>Pseudomonas fulva producing VIM-24.</title>
        <authorList>
            <person name="Liu S."/>
        </authorList>
    </citation>
    <scope>NUCLEOTIDE SEQUENCE [LARGE SCALE GENOMIC DNA]</scope>
    <source>
        <strain evidence="2 3">ZDHY414</strain>
    </source>
</reference>
<evidence type="ECO:0000313" key="2">
    <source>
        <dbReference type="EMBL" id="QPH48810.1"/>
    </source>
</evidence>
<dbReference type="EMBL" id="CP064946">
    <property type="protein sequence ID" value="QPH48810.1"/>
    <property type="molecule type" value="Genomic_DNA"/>
</dbReference>
<name>A0A7S9Q3G7_9PSED</name>
<gene>
    <name evidence="2" type="ORF">IZU98_20960</name>
</gene>
<feature type="signal peptide" evidence="1">
    <location>
        <begin position="1"/>
        <end position="22"/>
    </location>
</feature>
<dbReference type="Pfam" id="PF13583">
    <property type="entry name" value="Reprolysin_4"/>
    <property type="match status" value="1"/>
</dbReference>
<proteinExistence type="predicted"/>
<dbReference type="AlphaFoldDB" id="A0A7S9Q3G7"/>
<accession>A0A7S9Q3G7</accession>
<feature type="chain" id="PRO_5030968335" description="Reprolysin-like metallo-peptidase family M12B" evidence="1">
    <location>
        <begin position="23"/>
        <end position="630"/>
    </location>
</feature>